<dbReference type="SUPFAM" id="SSF51735">
    <property type="entry name" value="NAD(P)-binding Rossmann-fold domains"/>
    <property type="match status" value="1"/>
</dbReference>
<gene>
    <name evidence="4" type="ORF">SAMN04488075_2518</name>
</gene>
<dbReference type="PANTHER" id="PTHR42760:SF133">
    <property type="entry name" value="3-OXOACYL-[ACYL-CARRIER-PROTEIN] REDUCTASE"/>
    <property type="match status" value="1"/>
</dbReference>
<name>A0A1H6MTR2_9RHOB</name>
<evidence type="ECO:0000256" key="2">
    <source>
        <dbReference type="ARBA" id="ARBA00023002"/>
    </source>
</evidence>
<sequence length="252" mass="25418">MNGIVLVTGAAGGIGRSVCTRLAEDGFAVLAADLSLAAAQEVVAGLTGAGHRAVALDVSSESAVAGLFAKAESDGTPIDHVVAAAGILLFAPNGDRPPITDITLEEWDLTQRVNSTGTFLLLREYLRGAARRTIADGRFVGFASVAAQLGGYRSSAAYIASKGAVMALVKAGAREAAGLGITVNAVAPGLIDAPMLRQSLAPENDGAIAANIPLNRIGTPGDVAGAVSFLMGRDAGYVTGAVIDVNGGYRMQ</sequence>
<dbReference type="Proteomes" id="UP000199125">
    <property type="component" value="Unassembled WGS sequence"/>
</dbReference>
<protein>
    <submittedName>
        <fullName evidence="4">NAD(P)-dependent dehydrogenase, short-chain alcohol dehydrogenase family</fullName>
    </submittedName>
</protein>
<reference evidence="5" key="1">
    <citation type="submission" date="2016-10" db="EMBL/GenBank/DDBJ databases">
        <authorList>
            <person name="Varghese N."/>
            <person name="Submissions S."/>
        </authorList>
    </citation>
    <scope>NUCLEOTIDE SEQUENCE [LARGE SCALE GENOMIC DNA]</scope>
    <source>
        <strain evidence="5">DSM 11593</strain>
    </source>
</reference>
<organism evidence="4 5">
    <name type="scientific">Paracoccus alkenifer</name>
    <dbReference type="NCBI Taxonomy" id="65735"/>
    <lineage>
        <taxon>Bacteria</taxon>
        <taxon>Pseudomonadati</taxon>
        <taxon>Pseudomonadota</taxon>
        <taxon>Alphaproteobacteria</taxon>
        <taxon>Rhodobacterales</taxon>
        <taxon>Paracoccaceae</taxon>
        <taxon>Paracoccus</taxon>
    </lineage>
</organism>
<dbReference type="InterPro" id="IPR057326">
    <property type="entry name" value="KR_dom"/>
</dbReference>
<dbReference type="FunFam" id="3.40.50.720:FF:000173">
    <property type="entry name" value="3-oxoacyl-[acyl-carrier protein] reductase"/>
    <property type="match status" value="1"/>
</dbReference>
<keyword evidence="5" id="KW-1185">Reference proteome</keyword>
<keyword evidence="2" id="KW-0560">Oxidoreductase</keyword>
<evidence type="ECO:0000259" key="3">
    <source>
        <dbReference type="SMART" id="SM00822"/>
    </source>
</evidence>
<dbReference type="Pfam" id="PF13561">
    <property type="entry name" value="adh_short_C2"/>
    <property type="match status" value="1"/>
</dbReference>
<dbReference type="OrthoDB" id="198783at2"/>
<comment type="similarity">
    <text evidence="1">Belongs to the short-chain dehydrogenases/reductases (SDR) family.</text>
</comment>
<proteinExistence type="inferred from homology"/>
<dbReference type="PRINTS" id="PR00081">
    <property type="entry name" value="GDHRDH"/>
</dbReference>
<dbReference type="SMART" id="SM00822">
    <property type="entry name" value="PKS_KR"/>
    <property type="match status" value="1"/>
</dbReference>
<feature type="domain" description="Ketoreductase" evidence="3">
    <location>
        <begin position="3"/>
        <end position="194"/>
    </location>
</feature>
<accession>A0A1H6MTR2</accession>
<dbReference type="GO" id="GO:0016616">
    <property type="term" value="F:oxidoreductase activity, acting on the CH-OH group of donors, NAD or NADP as acceptor"/>
    <property type="evidence" value="ECO:0007669"/>
    <property type="project" value="TreeGrafter"/>
</dbReference>
<dbReference type="InterPro" id="IPR036291">
    <property type="entry name" value="NAD(P)-bd_dom_sf"/>
</dbReference>
<evidence type="ECO:0000313" key="4">
    <source>
        <dbReference type="EMBL" id="SEI05416.1"/>
    </source>
</evidence>
<dbReference type="EMBL" id="FNXG01000004">
    <property type="protein sequence ID" value="SEI05416.1"/>
    <property type="molecule type" value="Genomic_DNA"/>
</dbReference>
<dbReference type="RefSeq" id="WP_090848434.1">
    <property type="nucleotide sequence ID" value="NZ_FNXG01000004.1"/>
</dbReference>
<dbReference type="Gene3D" id="3.40.50.720">
    <property type="entry name" value="NAD(P)-binding Rossmann-like Domain"/>
    <property type="match status" value="1"/>
</dbReference>
<evidence type="ECO:0000313" key="5">
    <source>
        <dbReference type="Proteomes" id="UP000199125"/>
    </source>
</evidence>
<dbReference type="InterPro" id="IPR002347">
    <property type="entry name" value="SDR_fam"/>
</dbReference>
<evidence type="ECO:0000256" key="1">
    <source>
        <dbReference type="ARBA" id="ARBA00006484"/>
    </source>
</evidence>
<dbReference type="AlphaFoldDB" id="A0A1H6MTR2"/>
<dbReference type="PANTHER" id="PTHR42760">
    <property type="entry name" value="SHORT-CHAIN DEHYDROGENASES/REDUCTASES FAMILY MEMBER"/>
    <property type="match status" value="1"/>
</dbReference>
<dbReference type="STRING" id="65735.SAMN04488075_2518"/>